<dbReference type="PIRSF" id="PIRSF017393">
    <property type="entry name" value="MTase_SAV2177"/>
    <property type="match status" value="1"/>
</dbReference>
<proteinExistence type="predicted"/>
<dbReference type="GO" id="GO:0008168">
    <property type="term" value="F:methyltransferase activity"/>
    <property type="evidence" value="ECO:0007669"/>
    <property type="project" value="UniProtKB-KW"/>
</dbReference>
<dbReference type="Proteomes" id="UP000253094">
    <property type="component" value="Unassembled WGS sequence"/>
</dbReference>
<evidence type="ECO:0000313" key="2">
    <source>
        <dbReference type="EMBL" id="RCG17784.1"/>
    </source>
</evidence>
<keyword evidence="3" id="KW-1185">Reference proteome</keyword>
<dbReference type="CDD" id="cd02440">
    <property type="entry name" value="AdoMet_MTases"/>
    <property type="match status" value="1"/>
</dbReference>
<evidence type="ECO:0000313" key="3">
    <source>
        <dbReference type="Proteomes" id="UP000253094"/>
    </source>
</evidence>
<dbReference type="GO" id="GO:0032259">
    <property type="term" value="P:methylation"/>
    <property type="evidence" value="ECO:0007669"/>
    <property type="project" value="UniProtKB-KW"/>
</dbReference>
<dbReference type="InterPro" id="IPR006764">
    <property type="entry name" value="SAM_dep_MeTrfase_SAV2177_type"/>
</dbReference>
<comment type="caution">
    <text evidence="2">The sequence shown here is derived from an EMBL/GenBank/DDBJ whole genome shotgun (WGS) entry which is preliminary data.</text>
</comment>
<reference evidence="2 3" key="1">
    <citation type="submission" date="2018-06" db="EMBL/GenBank/DDBJ databases">
        <title>Sphaerisporangium craniellae sp. nov., isolated from a marine sponge in the South China Sea.</title>
        <authorList>
            <person name="Li L."/>
        </authorList>
    </citation>
    <scope>NUCLEOTIDE SEQUENCE [LARGE SCALE GENOMIC DNA]</scope>
    <source>
        <strain evidence="2 3">CCTCC AA 208026</strain>
    </source>
</reference>
<gene>
    <name evidence="2" type="ORF">DQ384_39500</name>
</gene>
<keyword evidence="2" id="KW-0489">Methyltransferase</keyword>
<accession>A0A367EI87</accession>
<dbReference type="Pfam" id="PF04672">
    <property type="entry name" value="Methyltransf_19"/>
    <property type="match status" value="1"/>
</dbReference>
<dbReference type="AlphaFoldDB" id="A0A367EI87"/>
<protein>
    <submittedName>
        <fullName evidence="2">SAM-dependent methyltransferase</fullName>
    </submittedName>
</protein>
<sequence>MIGVPVPDTRQTAPPPPAWEPSRLPDGGLNTSRPSTARIYDHLLGGKDNFAADREAADELVATAPEVVALAVANRYFAARAAAYCATAVDQIIDLGPGLPTPPTVAGAARQVHPDISVIGVDNDPVVLAHGAALAHGARLIAGDITQPEELVRDLHPYCDFTRPVALIAAAVLHFVPGHPASLLRIWREVLAPGSLLVVSHVTGDGVPSETADKVRKVYERSAAPAVFRTEQEIAAMFAGLELVSPGLVDVQRWRPDGIARPVAGMRLLGGVGRVTRP</sequence>
<dbReference type="EMBL" id="QOIL01000040">
    <property type="protein sequence ID" value="RCG17784.1"/>
    <property type="molecule type" value="Genomic_DNA"/>
</dbReference>
<organism evidence="2 3">
    <name type="scientific">Sphaerisporangium album</name>
    <dbReference type="NCBI Taxonomy" id="509200"/>
    <lineage>
        <taxon>Bacteria</taxon>
        <taxon>Bacillati</taxon>
        <taxon>Actinomycetota</taxon>
        <taxon>Actinomycetes</taxon>
        <taxon>Streptosporangiales</taxon>
        <taxon>Streptosporangiaceae</taxon>
        <taxon>Sphaerisporangium</taxon>
    </lineage>
</organism>
<keyword evidence="2" id="KW-0808">Transferase</keyword>
<feature type="region of interest" description="Disordered" evidence="1">
    <location>
        <begin position="1"/>
        <end position="32"/>
    </location>
</feature>
<name>A0A367EI87_9ACTN</name>
<dbReference type="InterPro" id="IPR029063">
    <property type="entry name" value="SAM-dependent_MTases_sf"/>
</dbReference>
<evidence type="ECO:0000256" key="1">
    <source>
        <dbReference type="SAM" id="MobiDB-lite"/>
    </source>
</evidence>
<dbReference type="Gene3D" id="3.40.50.150">
    <property type="entry name" value="Vaccinia Virus protein VP39"/>
    <property type="match status" value="1"/>
</dbReference>
<dbReference type="SUPFAM" id="SSF53335">
    <property type="entry name" value="S-adenosyl-L-methionine-dependent methyltransferases"/>
    <property type="match status" value="1"/>
</dbReference>